<dbReference type="EMBL" id="CCYD01003090">
    <property type="protein sequence ID" value="CEG49765.1"/>
    <property type="molecule type" value="Genomic_DNA"/>
</dbReference>
<dbReference type="GeneID" id="36402566"/>
<organism evidence="1 2">
    <name type="scientific">Plasmopara halstedii</name>
    <name type="common">Downy mildew of sunflower</name>
    <dbReference type="NCBI Taxonomy" id="4781"/>
    <lineage>
        <taxon>Eukaryota</taxon>
        <taxon>Sar</taxon>
        <taxon>Stramenopiles</taxon>
        <taxon>Oomycota</taxon>
        <taxon>Peronosporomycetes</taxon>
        <taxon>Peronosporales</taxon>
        <taxon>Peronosporaceae</taxon>
        <taxon>Plasmopara</taxon>
    </lineage>
</organism>
<keyword evidence="2" id="KW-1185">Reference proteome</keyword>
<protein>
    <submittedName>
        <fullName evidence="1">Uncharacterized protein</fullName>
    </submittedName>
</protein>
<proteinExistence type="predicted"/>
<accession>A0A0P1B5Z7</accession>
<evidence type="ECO:0000313" key="2">
    <source>
        <dbReference type="Proteomes" id="UP000054928"/>
    </source>
</evidence>
<evidence type="ECO:0000313" key="1">
    <source>
        <dbReference type="EMBL" id="CEG49765.1"/>
    </source>
</evidence>
<name>A0A0P1B5Z7_PLAHL</name>
<dbReference type="RefSeq" id="XP_024586134.1">
    <property type="nucleotide sequence ID" value="XM_024720990.1"/>
</dbReference>
<sequence>MKIEFAELEESLELIRQFPSKHFLMNLMEAVESFVCIIQHWNRWLLRHRGARNPYHYIRGIPWAIAKVRDMRFRYAKLVYKKQVEADIISRRGDMVVNPPAASHVTKSKRDYTKVSKDLSSHVNNPIHACGDYQKIGCTVNSQGFLPPASSLHSLSSTPMVGIQALRQGASFVSASCEASGDSQPFTFRLRHGIQQGVANVVFSSYSNPDSRAISHTRADVTIRLDEVLACDRDRKDGSSNVEGDEINMSWCLSYGDERSRSKSAVAQIRLLDFNDVFIRARNFRLRSTINLVLRIRSISGIDNVWLGQADAKWWMDTELDSNGYAFPAQF</sequence>
<reference evidence="2" key="1">
    <citation type="submission" date="2014-09" db="EMBL/GenBank/DDBJ databases">
        <authorList>
            <person name="Sharma Rahul"/>
            <person name="Thines Marco"/>
        </authorList>
    </citation>
    <scope>NUCLEOTIDE SEQUENCE [LARGE SCALE GENOMIC DNA]</scope>
</reference>
<dbReference type="AlphaFoldDB" id="A0A0P1B5Z7"/>
<dbReference type="Proteomes" id="UP000054928">
    <property type="component" value="Unassembled WGS sequence"/>
</dbReference>